<comment type="similarity">
    <text evidence="1">Belongs to the Whirly family.</text>
</comment>
<dbReference type="GO" id="GO:0006952">
    <property type="term" value="P:defense response"/>
    <property type="evidence" value="ECO:0007669"/>
    <property type="project" value="InterPro"/>
</dbReference>
<dbReference type="InterPro" id="IPR013742">
    <property type="entry name" value="Whirly"/>
</dbReference>
<dbReference type="PANTHER" id="PTHR31745:SF1">
    <property type="entry name" value="SINGLE-STRANDED DNA-BINDING PROTEIN WHY2, MITOCHONDRIAL"/>
    <property type="match status" value="1"/>
</dbReference>
<keyword evidence="4" id="KW-1185">Reference proteome</keyword>
<dbReference type="Pfam" id="PF08536">
    <property type="entry name" value="Whirly"/>
    <property type="match status" value="1"/>
</dbReference>
<evidence type="ECO:0000256" key="2">
    <source>
        <dbReference type="ARBA" id="ARBA00022946"/>
    </source>
</evidence>
<dbReference type="InterPro" id="IPR009044">
    <property type="entry name" value="ssDNA-bd_transcriptional_reg"/>
</dbReference>
<keyword evidence="2" id="KW-0809">Transit peptide</keyword>
<dbReference type="GO" id="GO:0006355">
    <property type="term" value="P:regulation of DNA-templated transcription"/>
    <property type="evidence" value="ECO:0007669"/>
    <property type="project" value="InterPro"/>
</dbReference>
<organism evidence="3 4">
    <name type="scientific">Gonium pectorale</name>
    <name type="common">Green alga</name>
    <dbReference type="NCBI Taxonomy" id="33097"/>
    <lineage>
        <taxon>Eukaryota</taxon>
        <taxon>Viridiplantae</taxon>
        <taxon>Chlorophyta</taxon>
        <taxon>core chlorophytes</taxon>
        <taxon>Chlorophyceae</taxon>
        <taxon>CS clade</taxon>
        <taxon>Chlamydomonadales</taxon>
        <taxon>Volvocaceae</taxon>
        <taxon>Gonium</taxon>
    </lineage>
</organism>
<comment type="caution">
    <text evidence="3">The sequence shown here is derived from an EMBL/GenBank/DDBJ whole genome shotgun (WGS) entry which is preliminary data.</text>
</comment>
<dbReference type="EMBL" id="LSYV01000070">
    <property type="protein sequence ID" value="KXZ44322.1"/>
    <property type="molecule type" value="Genomic_DNA"/>
</dbReference>
<evidence type="ECO:0000313" key="4">
    <source>
        <dbReference type="Proteomes" id="UP000075714"/>
    </source>
</evidence>
<dbReference type="GO" id="GO:0003697">
    <property type="term" value="F:single-stranded DNA binding"/>
    <property type="evidence" value="ECO:0007669"/>
    <property type="project" value="InterPro"/>
</dbReference>
<evidence type="ECO:0000256" key="1">
    <source>
        <dbReference type="ARBA" id="ARBA00006061"/>
    </source>
</evidence>
<gene>
    <name evidence="3" type="ORF">GPECTOR_69g415</name>
</gene>
<reference evidence="4" key="1">
    <citation type="journal article" date="2016" name="Nat. Commun.">
        <title>The Gonium pectorale genome demonstrates co-option of cell cycle regulation during the evolution of multicellularity.</title>
        <authorList>
            <person name="Hanschen E.R."/>
            <person name="Marriage T.N."/>
            <person name="Ferris P.J."/>
            <person name="Hamaji T."/>
            <person name="Toyoda A."/>
            <person name="Fujiyama A."/>
            <person name="Neme R."/>
            <person name="Noguchi H."/>
            <person name="Minakuchi Y."/>
            <person name="Suzuki M."/>
            <person name="Kawai-Toyooka H."/>
            <person name="Smith D.R."/>
            <person name="Sparks H."/>
            <person name="Anderson J."/>
            <person name="Bakaric R."/>
            <person name="Luria V."/>
            <person name="Karger A."/>
            <person name="Kirschner M.W."/>
            <person name="Durand P.M."/>
            <person name="Michod R.E."/>
            <person name="Nozaki H."/>
            <person name="Olson B.J."/>
        </authorList>
    </citation>
    <scope>NUCLEOTIDE SEQUENCE [LARGE SCALE GENOMIC DNA]</scope>
    <source>
        <strain evidence="4">NIES-2863</strain>
    </source>
</reference>
<dbReference type="PANTHER" id="PTHR31745">
    <property type="entry name" value="SINGLE-STRANDED DNA-BINDING PROTEIN WHY2, MITOCHONDRIAL"/>
    <property type="match status" value="1"/>
</dbReference>
<proteinExistence type="inferred from homology"/>
<dbReference type="AlphaFoldDB" id="A0A150G370"/>
<accession>A0A150G370</accession>
<sequence length="152" mass="16463">MCVQLLQPTWAARPDGSKQLERDGTMLLEFANANPSPAGAPQTAGATNRTYNWGSKMVFALSANELGNILSGEVDKAERGITLWHDPAKLGKQEPKKKLSINRLPDGALQFQVGNGTESVSVPVSKAEFEVFKSIANYAIPRLLGFNELFSS</sequence>
<dbReference type="OrthoDB" id="511009at2759"/>
<dbReference type="STRING" id="33097.A0A150G370"/>
<dbReference type="Gene3D" id="2.30.31.10">
    <property type="entry name" value="Transcriptional Coactivator Pc4, Chain A"/>
    <property type="match status" value="1"/>
</dbReference>
<name>A0A150G370_GONPE</name>
<evidence type="ECO:0000313" key="3">
    <source>
        <dbReference type="EMBL" id="KXZ44322.1"/>
    </source>
</evidence>
<dbReference type="SUPFAM" id="SSF54447">
    <property type="entry name" value="ssDNA-binding transcriptional regulator domain"/>
    <property type="match status" value="1"/>
</dbReference>
<dbReference type="Proteomes" id="UP000075714">
    <property type="component" value="Unassembled WGS sequence"/>
</dbReference>
<protein>
    <submittedName>
        <fullName evidence="3">Uncharacterized protein</fullName>
    </submittedName>
</protein>